<dbReference type="SUPFAM" id="SSF56507">
    <property type="entry name" value="Methionine synthase activation domain-like"/>
    <property type="match status" value="1"/>
</dbReference>
<evidence type="ECO:0000256" key="1">
    <source>
        <dbReference type="ARBA" id="ARBA00022723"/>
    </source>
</evidence>
<dbReference type="InterPro" id="IPR037010">
    <property type="entry name" value="VitB12-dep_Met_synth_activ_sf"/>
</dbReference>
<gene>
    <name evidence="5" type="ORF">H9785_11010</name>
</gene>
<keyword evidence="1" id="KW-0479">Metal-binding</keyword>
<dbReference type="InterPro" id="IPR004223">
    <property type="entry name" value="VitB12-dep_Met_synth_activ_dom"/>
</dbReference>
<name>A0A9D2HU32_9BACE</name>
<dbReference type="GO" id="GO:0005829">
    <property type="term" value="C:cytosol"/>
    <property type="evidence" value="ECO:0007669"/>
    <property type="project" value="TreeGrafter"/>
</dbReference>
<dbReference type="GO" id="GO:0046653">
    <property type="term" value="P:tetrahydrofolate metabolic process"/>
    <property type="evidence" value="ECO:0007669"/>
    <property type="project" value="TreeGrafter"/>
</dbReference>
<keyword evidence="3 5" id="KW-0489">Methyltransferase</keyword>
<dbReference type="GO" id="GO:0008705">
    <property type="term" value="F:methionine synthase activity"/>
    <property type="evidence" value="ECO:0007669"/>
    <property type="project" value="InterPro"/>
</dbReference>
<feature type="domain" description="AdoMet activation" evidence="4">
    <location>
        <begin position="1"/>
        <end position="273"/>
    </location>
</feature>
<organism evidence="5 6">
    <name type="scientific">Candidatus Bacteroides intestinavium</name>
    <dbReference type="NCBI Taxonomy" id="2838469"/>
    <lineage>
        <taxon>Bacteria</taxon>
        <taxon>Pseudomonadati</taxon>
        <taxon>Bacteroidota</taxon>
        <taxon>Bacteroidia</taxon>
        <taxon>Bacteroidales</taxon>
        <taxon>Bacteroidaceae</taxon>
        <taxon>Bacteroides</taxon>
    </lineage>
</organism>
<proteinExistence type="predicted"/>
<dbReference type="GO" id="GO:0046872">
    <property type="term" value="F:metal ion binding"/>
    <property type="evidence" value="ECO:0007669"/>
    <property type="project" value="UniProtKB-KW"/>
</dbReference>
<evidence type="ECO:0000259" key="4">
    <source>
        <dbReference type="PROSITE" id="PS50974"/>
    </source>
</evidence>
<dbReference type="Pfam" id="PF02965">
    <property type="entry name" value="Met_synt_B12"/>
    <property type="match status" value="1"/>
</dbReference>
<keyword evidence="3" id="KW-0808">Transferase</keyword>
<dbReference type="Gene3D" id="3.10.196.10">
    <property type="entry name" value="Vitamin B12-dependent methionine synthase, activation domain"/>
    <property type="match status" value="1"/>
</dbReference>
<dbReference type="PROSITE" id="PS50974">
    <property type="entry name" value="ADOMET_ACTIVATION"/>
    <property type="match status" value="1"/>
</dbReference>
<dbReference type="PANTHER" id="PTHR45833:SF1">
    <property type="entry name" value="METHIONINE SYNTHASE"/>
    <property type="match status" value="1"/>
</dbReference>
<dbReference type="Gene3D" id="1.10.288.10">
    <property type="entry name" value="Cobalamin-dependent Methionine Synthase, domain 2"/>
    <property type="match status" value="1"/>
</dbReference>
<evidence type="ECO:0000256" key="2">
    <source>
        <dbReference type="ARBA" id="ARBA00023285"/>
    </source>
</evidence>
<evidence type="ECO:0000256" key="3">
    <source>
        <dbReference type="PROSITE-ProRule" id="PRU00346"/>
    </source>
</evidence>
<dbReference type="PANTHER" id="PTHR45833">
    <property type="entry name" value="METHIONINE SYNTHASE"/>
    <property type="match status" value="1"/>
</dbReference>
<keyword evidence="2" id="KW-0170">Cobalt</keyword>
<comment type="caution">
    <text evidence="5">The sequence shown here is derived from an EMBL/GenBank/DDBJ whole genome shotgun (WGS) entry which is preliminary data.</text>
</comment>
<dbReference type="GO" id="GO:0032259">
    <property type="term" value="P:methylation"/>
    <property type="evidence" value="ECO:0007669"/>
    <property type="project" value="UniProtKB-KW"/>
</dbReference>
<dbReference type="EMBL" id="DWZE01000135">
    <property type="protein sequence ID" value="HJA84479.1"/>
    <property type="molecule type" value="Genomic_DNA"/>
</dbReference>
<sequence length="273" mass="30298">MTDSPVLLTYPVREVIPYISWGYFFHAWGFKGNATRSPEAQQLQADALHALDEWAGRLHVRCLYRLCRANADGDNILLEGTTLFPLLRQQTPHADGSPLLCLSDFIRPLSCGTPDTIGLFASSVADDLALSHDPYRQLLLQTLSDRLAEAAVEKMHRHVRRKAWGYAPDESLSIPDLLAERFQGIRPAVGYPSLPDQSVNFLLDDLLDLKRIGITLTENGAMHPHSSVSGLMLAHPAARYFSVGPIGEDQLCDYAHRRGLPVGMMRKFLAGVL</sequence>
<dbReference type="InterPro" id="IPR050554">
    <property type="entry name" value="Met_Synthase/Corrinoid"/>
</dbReference>
<reference evidence="5" key="1">
    <citation type="journal article" date="2021" name="PeerJ">
        <title>Extensive microbial diversity within the chicken gut microbiome revealed by metagenomics and culture.</title>
        <authorList>
            <person name="Gilroy R."/>
            <person name="Ravi A."/>
            <person name="Getino M."/>
            <person name="Pursley I."/>
            <person name="Horton D.L."/>
            <person name="Alikhan N.F."/>
            <person name="Baker D."/>
            <person name="Gharbi K."/>
            <person name="Hall N."/>
            <person name="Watson M."/>
            <person name="Adriaenssens E.M."/>
            <person name="Foster-Nyarko E."/>
            <person name="Jarju S."/>
            <person name="Secka A."/>
            <person name="Antonio M."/>
            <person name="Oren A."/>
            <person name="Chaudhuri R.R."/>
            <person name="La Ragione R."/>
            <person name="Hildebrand F."/>
            <person name="Pallen M.J."/>
        </authorList>
    </citation>
    <scope>NUCLEOTIDE SEQUENCE</scope>
    <source>
        <strain evidence="5">ChiHecec1B25-7008</strain>
    </source>
</reference>
<dbReference type="AlphaFoldDB" id="A0A9D2HU32"/>
<dbReference type="GO" id="GO:0050667">
    <property type="term" value="P:homocysteine metabolic process"/>
    <property type="evidence" value="ECO:0007669"/>
    <property type="project" value="TreeGrafter"/>
</dbReference>
<accession>A0A9D2HU32</accession>
<evidence type="ECO:0000313" key="6">
    <source>
        <dbReference type="Proteomes" id="UP000823860"/>
    </source>
</evidence>
<dbReference type="Proteomes" id="UP000823860">
    <property type="component" value="Unassembled WGS sequence"/>
</dbReference>
<evidence type="ECO:0000313" key="5">
    <source>
        <dbReference type="EMBL" id="HJA84479.1"/>
    </source>
</evidence>
<protein>
    <submittedName>
        <fullName evidence="5">5-methyltetrahydrofolate--homocysteine methyltransferase</fullName>
    </submittedName>
</protein>
<reference evidence="5" key="2">
    <citation type="submission" date="2021-04" db="EMBL/GenBank/DDBJ databases">
        <authorList>
            <person name="Gilroy R."/>
        </authorList>
    </citation>
    <scope>NUCLEOTIDE SEQUENCE</scope>
    <source>
        <strain evidence="5">ChiHecec1B25-7008</strain>
    </source>
</reference>